<keyword evidence="2" id="KW-0472">Membrane</keyword>
<feature type="signal peptide" evidence="3">
    <location>
        <begin position="1"/>
        <end position="33"/>
    </location>
</feature>
<keyword evidence="2" id="KW-1133">Transmembrane helix</keyword>
<dbReference type="EMBL" id="JACHDO010000001">
    <property type="protein sequence ID" value="MBB5495265.1"/>
    <property type="molecule type" value="Genomic_DNA"/>
</dbReference>
<comment type="caution">
    <text evidence="5">The sequence shown here is derived from an EMBL/GenBank/DDBJ whole genome shotgun (WGS) entry which is preliminary data.</text>
</comment>
<keyword evidence="2" id="KW-0812">Transmembrane</keyword>
<feature type="compositionally biased region" description="Low complexity" evidence="1">
    <location>
        <begin position="362"/>
        <end position="372"/>
    </location>
</feature>
<dbReference type="Proteomes" id="UP000579647">
    <property type="component" value="Unassembled WGS sequence"/>
</dbReference>
<organism evidence="5 6">
    <name type="scientific">Nocardiopsis metallicus</name>
    <dbReference type="NCBI Taxonomy" id="179819"/>
    <lineage>
        <taxon>Bacteria</taxon>
        <taxon>Bacillati</taxon>
        <taxon>Actinomycetota</taxon>
        <taxon>Actinomycetes</taxon>
        <taxon>Streptosporangiales</taxon>
        <taxon>Nocardiopsidaceae</taxon>
        <taxon>Nocardiopsis</taxon>
    </lineage>
</organism>
<dbReference type="InterPro" id="IPR023849">
    <property type="entry name" value="TQXA_dom"/>
</dbReference>
<feature type="region of interest" description="Disordered" evidence="1">
    <location>
        <begin position="282"/>
        <end position="372"/>
    </location>
</feature>
<protein>
    <submittedName>
        <fullName evidence="5">TQXA domain-containing protein</fullName>
    </submittedName>
</protein>
<name>A0A840WTH4_9ACTN</name>
<keyword evidence="6" id="KW-1185">Reference proteome</keyword>
<dbReference type="InterPro" id="IPR013552">
    <property type="entry name" value="Thioester_dom"/>
</dbReference>
<reference evidence="5 6" key="1">
    <citation type="submission" date="2020-08" db="EMBL/GenBank/DDBJ databases">
        <title>Sequencing the genomes of 1000 actinobacteria strains.</title>
        <authorList>
            <person name="Klenk H.-P."/>
        </authorList>
    </citation>
    <scope>NUCLEOTIDE SEQUENCE [LARGE SCALE GENOMIC DNA]</scope>
    <source>
        <strain evidence="5 6">DSM 44598</strain>
    </source>
</reference>
<keyword evidence="3" id="KW-0732">Signal</keyword>
<evidence type="ECO:0000256" key="2">
    <source>
        <dbReference type="SAM" id="Phobius"/>
    </source>
</evidence>
<feature type="compositionally biased region" description="Basic and acidic residues" evidence="1">
    <location>
        <begin position="336"/>
        <end position="358"/>
    </location>
</feature>
<dbReference type="AlphaFoldDB" id="A0A840WTH4"/>
<evidence type="ECO:0000256" key="3">
    <source>
        <dbReference type="SAM" id="SignalP"/>
    </source>
</evidence>
<accession>A0A840WTH4</accession>
<sequence length="409" mass="42179">MSNFSLPRFIGRTGLAASAAAFLALGLAAPAAADEVETYEGSTVGQYTGNAESGPHVYMTGGDAPASLFNLKLKDQDTVLTAYCIDFRTNIRHNAWYKEDDWANYPGKGDFAQPGKVHWILQNSYPNVDAAALGAEAGVDGLSNEDALSGTQAAIWYFSNDMELNLDDNRNSDAVKAVYTYLTESAVELPQTDEPKAALSITPDEAASGQAGEIVGEFLIETNAADIPVNLEAPDGVELVDVETGEAVTTVSDGDKVGFGVPGDAAEGEASFTLEATSRVETGRLFQGKDPNKPTQTLITAEGGQTKVSASASGSWTGGEPEPSPSPSPSPTPSDKPTEPSDKPTEPSDKPTAPDDKPAPPADDQPTLPVTGGALAGLVAAGVAALGAGGGALYLSRKRKAAAGEETDA</sequence>
<proteinExistence type="predicted"/>
<feature type="domain" description="Thioester" evidence="4">
    <location>
        <begin position="82"/>
        <end position="186"/>
    </location>
</feature>
<feature type="transmembrane region" description="Helical" evidence="2">
    <location>
        <begin position="374"/>
        <end position="395"/>
    </location>
</feature>
<feature type="chain" id="PRO_5032748460" evidence="3">
    <location>
        <begin position="34"/>
        <end position="409"/>
    </location>
</feature>
<evidence type="ECO:0000256" key="1">
    <source>
        <dbReference type="SAM" id="MobiDB-lite"/>
    </source>
</evidence>
<evidence type="ECO:0000259" key="4">
    <source>
        <dbReference type="Pfam" id="PF08341"/>
    </source>
</evidence>
<dbReference type="RefSeq" id="WP_184369829.1">
    <property type="nucleotide sequence ID" value="NZ_BAAAKM010000030.1"/>
</dbReference>
<dbReference type="Gene3D" id="1.10.150.480">
    <property type="match status" value="1"/>
</dbReference>
<gene>
    <name evidence="5" type="ORF">HNR07_006402</name>
</gene>
<evidence type="ECO:0000313" key="5">
    <source>
        <dbReference type="EMBL" id="MBB5495265.1"/>
    </source>
</evidence>
<feature type="compositionally biased region" description="Pro residues" evidence="1">
    <location>
        <begin position="322"/>
        <end position="334"/>
    </location>
</feature>
<dbReference type="Pfam" id="PF08341">
    <property type="entry name" value="TED"/>
    <property type="match status" value="1"/>
</dbReference>
<evidence type="ECO:0000313" key="6">
    <source>
        <dbReference type="Proteomes" id="UP000579647"/>
    </source>
</evidence>
<dbReference type="NCBIfam" id="TIGR03934">
    <property type="entry name" value="TQXA_dom"/>
    <property type="match status" value="1"/>
</dbReference>